<feature type="domain" description="Peptidase S1" evidence="7">
    <location>
        <begin position="43"/>
        <end position="283"/>
    </location>
</feature>
<evidence type="ECO:0000256" key="3">
    <source>
        <dbReference type="ARBA" id="ARBA00022670"/>
    </source>
</evidence>
<evidence type="ECO:0000256" key="1">
    <source>
        <dbReference type="ARBA" id="ARBA00004613"/>
    </source>
</evidence>
<comment type="subcellular location">
    <subcellularLocation>
        <location evidence="1">Secreted</location>
    </subcellularLocation>
</comment>
<evidence type="ECO:0000256" key="2">
    <source>
        <dbReference type="ARBA" id="ARBA00022525"/>
    </source>
</evidence>
<keyword evidence="2" id="KW-0964">Secreted</keyword>
<dbReference type="InterPro" id="IPR050127">
    <property type="entry name" value="Serine_Proteases_S1"/>
</dbReference>
<dbReference type="PROSITE" id="PS00134">
    <property type="entry name" value="TRYPSIN_HIS"/>
    <property type="match status" value="1"/>
</dbReference>
<name>A0A656HKN7_THINJ</name>
<dbReference type="SMART" id="SM00020">
    <property type="entry name" value="Tryp_SPc"/>
    <property type="match status" value="1"/>
</dbReference>
<dbReference type="GO" id="GO:0004252">
    <property type="term" value="F:serine-type endopeptidase activity"/>
    <property type="evidence" value="ECO:0007669"/>
    <property type="project" value="InterPro"/>
</dbReference>
<organism evidence="8 9">
    <name type="scientific">Thiothrix nivea (strain ATCC 35100 / DSM 5205 / JP2)</name>
    <dbReference type="NCBI Taxonomy" id="870187"/>
    <lineage>
        <taxon>Bacteria</taxon>
        <taxon>Pseudomonadati</taxon>
        <taxon>Pseudomonadota</taxon>
        <taxon>Gammaproteobacteria</taxon>
        <taxon>Thiotrichales</taxon>
        <taxon>Thiotrichaceae</taxon>
        <taxon>Thiothrix</taxon>
    </lineage>
</organism>
<dbReference type="FunFam" id="2.40.10.10:FF:000002">
    <property type="entry name" value="Transmembrane protease serine"/>
    <property type="match status" value="1"/>
</dbReference>
<dbReference type="Proteomes" id="UP000005317">
    <property type="component" value="Unassembled WGS sequence"/>
</dbReference>
<evidence type="ECO:0000256" key="5">
    <source>
        <dbReference type="ARBA" id="ARBA00023157"/>
    </source>
</evidence>
<gene>
    <name evidence="8" type="ORF">Thini_4362</name>
</gene>
<dbReference type="InterPro" id="IPR018114">
    <property type="entry name" value="TRYPSIN_HIS"/>
</dbReference>
<dbReference type="PROSITE" id="PS00135">
    <property type="entry name" value="TRYPSIN_SER"/>
    <property type="match status" value="1"/>
</dbReference>
<proteinExistence type="predicted"/>
<accession>A0A656HKN7</accession>
<evidence type="ECO:0000256" key="4">
    <source>
        <dbReference type="ARBA" id="ARBA00022801"/>
    </source>
</evidence>
<dbReference type="InterPro" id="IPR001314">
    <property type="entry name" value="Peptidase_S1A"/>
</dbReference>
<keyword evidence="4 6" id="KW-0378">Hydrolase</keyword>
<dbReference type="PANTHER" id="PTHR24264">
    <property type="entry name" value="TRYPSIN-RELATED"/>
    <property type="match status" value="1"/>
</dbReference>
<dbReference type="InterPro" id="IPR001254">
    <property type="entry name" value="Trypsin_dom"/>
</dbReference>
<dbReference type="InterPro" id="IPR033116">
    <property type="entry name" value="TRYPSIN_SER"/>
</dbReference>
<dbReference type="Pfam" id="PF00089">
    <property type="entry name" value="Trypsin"/>
    <property type="match status" value="1"/>
</dbReference>
<dbReference type="InterPro" id="IPR009003">
    <property type="entry name" value="Peptidase_S1_PA"/>
</dbReference>
<evidence type="ECO:0000259" key="7">
    <source>
        <dbReference type="PROSITE" id="PS50240"/>
    </source>
</evidence>
<evidence type="ECO:0000313" key="9">
    <source>
        <dbReference type="Proteomes" id="UP000005317"/>
    </source>
</evidence>
<sequence length="333" mass="35059" precursor="true">MVVNDGLNHNVIGDFIMYKLLGFIFFLLLPLQQANAEQMMMRIVGGNPVGQNAWPSVVAIKTTATGEVLCGGNLIHPLWVLTAAHCVRGEAEGLYYEYGVNDMIIFSGATGLDSPNGRHMRVQRIVTHPNYSTTSGANDIALLMLEAPLEGATMPVYADNPPPGTAATVVGWGALVAKAANGYPGNYPRQMQQVTIPIVPNEVCNLPASYNGRIQSGMLCAGLPQGGRDACVGDSGGPLMVQQNGVYRQVGVVSQGEGCAIPGKYGIYTRVASYANWIQQYAPPPYAGSPVAQPDNPRASYPGGAGALDPVGVAGLFAPLLLTAFRKSKPSGK</sequence>
<dbReference type="Gene3D" id="2.40.10.10">
    <property type="entry name" value="Trypsin-like serine proteases"/>
    <property type="match status" value="1"/>
</dbReference>
<dbReference type="PANTHER" id="PTHR24264:SF65">
    <property type="entry name" value="SRCR DOMAIN-CONTAINING PROTEIN"/>
    <property type="match status" value="1"/>
</dbReference>
<protein>
    <submittedName>
        <fullName evidence="8">Peptidase S1 and S6 chymotrypsin/Hap</fullName>
    </submittedName>
</protein>
<dbReference type="InterPro" id="IPR043504">
    <property type="entry name" value="Peptidase_S1_PA_chymotrypsin"/>
</dbReference>
<dbReference type="AlphaFoldDB" id="A0A656HKN7"/>
<dbReference type="PROSITE" id="PS50240">
    <property type="entry name" value="TRYPSIN_DOM"/>
    <property type="match status" value="1"/>
</dbReference>
<dbReference type="SUPFAM" id="SSF50494">
    <property type="entry name" value="Trypsin-like serine proteases"/>
    <property type="match status" value="1"/>
</dbReference>
<reference evidence="9" key="1">
    <citation type="journal article" date="2011" name="Stand. Genomic Sci.">
        <title>Genome sequence of the filamentous, gliding Thiothrix nivea neotype strain (JP2(T)).</title>
        <authorList>
            <person name="Lapidus A."/>
            <person name="Nolan M."/>
            <person name="Lucas S."/>
            <person name="Glavina Del Rio T."/>
            <person name="Tice H."/>
            <person name="Cheng J.F."/>
            <person name="Tapia R."/>
            <person name="Han C."/>
            <person name="Goodwin L."/>
            <person name="Pitluck S."/>
            <person name="Liolios K."/>
            <person name="Pagani I."/>
            <person name="Ivanova N."/>
            <person name="Huntemann M."/>
            <person name="Mavromatis K."/>
            <person name="Mikhailova N."/>
            <person name="Pati A."/>
            <person name="Chen A."/>
            <person name="Palaniappan K."/>
            <person name="Land M."/>
            <person name="Brambilla E.M."/>
            <person name="Rohde M."/>
            <person name="Abt B."/>
            <person name="Verbarg S."/>
            <person name="Goker M."/>
            <person name="Bristow J."/>
            <person name="Eisen J.A."/>
            <person name="Markowitz V."/>
            <person name="Hugenholtz P."/>
            <person name="Kyrpides N.C."/>
            <person name="Klenk H.P."/>
            <person name="Woyke T."/>
        </authorList>
    </citation>
    <scope>NUCLEOTIDE SEQUENCE [LARGE SCALE GENOMIC DNA]</scope>
    <source>
        <strain evidence="9">ATCC 35100 / DSM 5205 / JP2</strain>
    </source>
</reference>
<dbReference type="EMBL" id="JH651384">
    <property type="protein sequence ID" value="EIJ36843.1"/>
    <property type="molecule type" value="Genomic_DNA"/>
</dbReference>
<dbReference type="GO" id="GO:0005615">
    <property type="term" value="C:extracellular space"/>
    <property type="evidence" value="ECO:0007669"/>
    <property type="project" value="TreeGrafter"/>
</dbReference>
<dbReference type="CDD" id="cd00190">
    <property type="entry name" value="Tryp_SPc"/>
    <property type="match status" value="1"/>
</dbReference>
<dbReference type="PRINTS" id="PR00722">
    <property type="entry name" value="CHYMOTRYPSIN"/>
</dbReference>
<evidence type="ECO:0000256" key="6">
    <source>
        <dbReference type="RuleBase" id="RU363034"/>
    </source>
</evidence>
<keyword evidence="5" id="KW-1015">Disulfide bond</keyword>
<dbReference type="GO" id="GO:0006508">
    <property type="term" value="P:proteolysis"/>
    <property type="evidence" value="ECO:0007669"/>
    <property type="project" value="UniProtKB-KW"/>
</dbReference>
<keyword evidence="3 6" id="KW-0645">Protease</keyword>
<keyword evidence="6" id="KW-0720">Serine protease</keyword>
<evidence type="ECO:0000313" key="8">
    <source>
        <dbReference type="EMBL" id="EIJ36843.1"/>
    </source>
</evidence>
<keyword evidence="9" id="KW-1185">Reference proteome</keyword>